<proteinExistence type="predicted"/>
<sequence length="229" mass="25192">MAFPPPPQRPSEHPTSGGSGKGQRRGRTRRRTPLGQARKDHQGRISTLPLKSPFVHRHLGEPPSHWPLTAVLPRELSVSEHQPRCGRPTTARRWHSPRRRPGGGPAGAAVKCRGNALPVGPCRRGSWRSSGLWQAWLSGLSFTVISTASHSTLTPPLGWRQCFHQSRAPVVHRTSPCAHPAATWVLLTRCWCGCSLGQGWHCAVLRCTSHTLVTLTSTVKMHTVLKCQN</sequence>
<dbReference type="Proteomes" id="UP000324222">
    <property type="component" value="Unassembled WGS sequence"/>
</dbReference>
<gene>
    <name evidence="2" type="ORF">E2C01_040994</name>
</gene>
<protein>
    <submittedName>
        <fullName evidence="2">Uncharacterized protein</fullName>
    </submittedName>
</protein>
<feature type="compositionally biased region" description="Basic residues" evidence="1">
    <location>
        <begin position="90"/>
        <end position="101"/>
    </location>
</feature>
<comment type="caution">
    <text evidence="2">The sequence shown here is derived from an EMBL/GenBank/DDBJ whole genome shotgun (WGS) entry which is preliminary data.</text>
</comment>
<dbReference type="AlphaFoldDB" id="A0A5B7FSA2"/>
<reference evidence="2 3" key="1">
    <citation type="submission" date="2019-05" db="EMBL/GenBank/DDBJ databases">
        <title>Another draft genome of Portunus trituberculatus and its Hox gene families provides insights of decapod evolution.</title>
        <authorList>
            <person name="Jeong J.-H."/>
            <person name="Song I."/>
            <person name="Kim S."/>
            <person name="Choi T."/>
            <person name="Kim D."/>
            <person name="Ryu S."/>
            <person name="Kim W."/>
        </authorList>
    </citation>
    <scope>NUCLEOTIDE SEQUENCE [LARGE SCALE GENOMIC DNA]</scope>
    <source>
        <tissue evidence="2">Muscle</tissue>
    </source>
</reference>
<feature type="region of interest" description="Disordered" evidence="1">
    <location>
        <begin position="1"/>
        <end position="48"/>
    </location>
</feature>
<feature type="region of interest" description="Disordered" evidence="1">
    <location>
        <begin position="79"/>
        <end position="108"/>
    </location>
</feature>
<dbReference type="EMBL" id="VSRR010007638">
    <property type="protein sequence ID" value="MPC47254.1"/>
    <property type="molecule type" value="Genomic_DNA"/>
</dbReference>
<organism evidence="2 3">
    <name type="scientific">Portunus trituberculatus</name>
    <name type="common">Swimming crab</name>
    <name type="synonym">Neptunus trituberculatus</name>
    <dbReference type="NCBI Taxonomy" id="210409"/>
    <lineage>
        <taxon>Eukaryota</taxon>
        <taxon>Metazoa</taxon>
        <taxon>Ecdysozoa</taxon>
        <taxon>Arthropoda</taxon>
        <taxon>Crustacea</taxon>
        <taxon>Multicrustacea</taxon>
        <taxon>Malacostraca</taxon>
        <taxon>Eumalacostraca</taxon>
        <taxon>Eucarida</taxon>
        <taxon>Decapoda</taxon>
        <taxon>Pleocyemata</taxon>
        <taxon>Brachyura</taxon>
        <taxon>Eubrachyura</taxon>
        <taxon>Portunoidea</taxon>
        <taxon>Portunidae</taxon>
        <taxon>Portuninae</taxon>
        <taxon>Portunus</taxon>
    </lineage>
</organism>
<feature type="compositionally biased region" description="Basic residues" evidence="1">
    <location>
        <begin position="22"/>
        <end position="32"/>
    </location>
</feature>
<accession>A0A5B7FSA2</accession>
<name>A0A5B7FSA2_PORTR</name>
<keyword evidence="3" id="KW-1185">Reference proteome</keyword>
<evidence type="ECO:0000313" key="2">
    <source>
        <dbReference type="EMBL" id="MPC47254.1"/>
    </source>
</evidence>
<evidence type="ECO:0000313" key="3">
    <source>
        <dbReference type="Proteomes" id="UP000324222"/>
    </source>
</evidence>
<evidence type="ECO:0000256" key="1">
    <source>
        <dbReference type="SAM" id="MobiDB-lite"/>
    </source>
</evidence>